<feature type="transmembrane region" description="Helical" evidence="10">
    <location>
        <begin position="265"/>
        <end position="286"/>
    </location>
</feature>
<proteinExistence type="inferred from homology"/>
<accession>A0A7Y6IRD1</accession>
<sequence>MGDHPFVAILAFGVALLVPGVLSRRLNVPGPILLVPFGALVGLLPAMRGLHVQPEVVLNVFLPPLIYRAAFLTAPRESRQDAVPITVLAVGLTTATALCVMVAAGLAVPGLPWAAALALGAAIAPTDPVAATSVLQRVGAPRRLVTILEGESLLNDGVALTLFGLALSGLSGPVTVADGVLELLRVVCGGILYGLALAWVIGKVRRVFHDPGSQITLSLLTPFLAYLPAEQLHVSGVLATIVTGFTLGISPQGVLQPASRLTGQVFWRVLSHLLESTLFVLLGAQVMDVFHEVRDRPWTQLVLTAVVIVAVVVVLRLAWTTLVLAPVRVRRPIERRERVVLGWAGMRGAITLAIALSIPLDAPNRALLIFLAACVVLVTLGAQATTLAPLLRRLGVGEPEEEVQEEAMAREAILEAALARLDDLAADDRVDDRTAEVFRQLFELRLDRVREVLGDSDGGEGETAPESHHKGLRKELVRAQREKLRHLYRKGVIGADTMRRLDHELDVEERRRVSGGA</sequence>
<feature type="transmembrane region" description="Helical" evidence="10">
    <location>
        <begin position="86"/>
        <end position="107"/>
    </location>
</feature>
<evidence type="ECO:0000256" key="1">
    <source>
        <dbReference type="ARBA" id="ARBA00004651"/>
    </source>
</evidence>
<feature type="transmembrane region" description="Helical" evidence="10">
    <location>
        <begin position="56"/>
        <end position="74"/>
    </location>
</feature>
<keyword evidence="13" id="KW-1185">Reference proteome</keyword>
<comment type="similarity">
    <text evidence="10">Belongs to the monovalent cation:proton antiporter 1 (CPA1) transporter (TC 2.A.36) family.</text>
</comment>
<evidence type="ECO:0000256" key="2">
    <source>
        <dbReference type="ARBA" id="ARBA00022448"/>
    </source>
</evidence>
<comment type="caution">
    <text evidence="10">Lacks conserved residue(s) required for the propagation of feature annotation.</text>
</comment>
<dbReference type="Proteomes" id="UP000546126">
    <property type="component" value="Unassembled WGS sequence"/>
</dbReference>
<dbReference type="InterPro" id="IPR018422">
    <property type="entry name" value="Cation/H_exchanger_CPA1"/>
</dbReference>
<dbReference type="AlphaFoldDB" id="A0A7Y6IRD1"/>
<keyword evidence="6 10" id="KW-0915">Sodium</keyword>
<dbReference type="Gene3D" id="6.10.140.1330">
    <property type="match status" value="1"/>
</dbReference>
<evidence type="ECO:0000256" key="3">
    <source>
        <dbReference type="ARBA" id="ARBA00022475"/>
    </source>
</evidence>
<evidence type="ECO:0000256" key="9">
    <source>
        <dbReference type="ARBA" id="ARBA00023201"/>
    </source>
</evidence>
<feature type="domain" description="Cation/H+ exchanger transmembrane" evidence="11">
    <location>
        <begin position="14"/>
        <end position="392"/>
    </location>
</feature>
<keyword evidence="4 10" id="KW-0812">Transmembrane</keyword>
<evidence type="ECO:0000256" key="8">
    <source>
        <dbReference type="ARBA" id="ARBA00023136"/>
    </source>
</evidence>
<feature type="transmembrane region" description="Helical" evidence="10">
    <location>
        <begin position="183"/>
        <end position="201"/>
    </location>
</feature>
<evidence type="ECO:0000313" key="13">
    <source>
        <dbReference type="Proteomes" id="UP000546126"/>
    </source>
</evidence>
<organism evidence="12 13">
    <name type="scientific">Nonomuraea rhodomycinica</name>
    <dbReference type="NCBI Taxonomy" id="1712872"/>
    <lineage>
        <taxon>Bacteria</taxon>
        <taxon>Bacillati</taxon>
        <taxon>Actinomycetota</taxon>
        <taxon>Actinomycetes</taxon>
        <taxon>Streptosporangiales</taxon>
        <taxon>Streptosporangiaceae</taxon>
        <taxon>Nonomuraea</taxon>
    </lineage>
</organism>
<name>A0A7Y6IRD1_9ACTN</name>
<keyword evidence="2 10" id="KW-0813">Transport</keyword>
<feature type="transmembrane region" description="Helical" evidence="10">
    <location>
        <begin position="157"/>
        <end position="177"/>
    </location>
</feature>
<dbReference type="PANTHER" id="PTHR10110:SF86">
    <property type="entry name" value="SODIUM_HYDROGEN EXCHANGER 7"/>
    <property type="match status" value="1"/>
</dbReference>
<evidence type="ECO:0000313" key="12">
    <source>
        <dbReference type="EMBL" id="NUW42696.1"/>
    </source>
</evidence>
<evidence type="ECO:0000256" key="10">
    <source>
        <dbReference type="RuleBase" id="RU366002"/>
    </source>
</evidence>
<dbReference type="PANTHER" id="PTHR10110">
    <property type="entry name" value="SODIUM/HYDROGEN EXCHANGER"/>
    <property type="match status" value="1"/>
</dbReference>
<dbReference type="GO" id="GO:0015385">
    <property type="term" value="F:sodium:proton antiporter activity"/>
    <property type="evidence" value="ECO:0007669"/>
    <property type="project" value="InterPro"/>
</dbReference>
<dbReference type="RefSeq" id="WP_175602191.1">
    <property type="nucleotide sequence ID" value="NZ_JABWGO010000004.1"/>
</dbReference>
<dbReference type="Pfam" id="PF00999">
    <property type="entry name" value="Na_H_Exchanger"/>
    <property type="match status" value="1"/>
</dbReference>
<dbReference type="NCBIfam" id="TIGR00831">
    <property type="entry name" value="a_cpa1"/>
    <property type="match status" value="1"/>
</dbReference>
<keyword evidence="8 10" id="KW-0472">Membrane</keyword>
<dbReference type="GO" id="GO:0098719">
    <property type="term" value="P:sodium ion import across plasma membrane"/>
    <property type="evidence" value="ECO:0007669"/>
    <property type="project" value="TreeGrafter"/>
</dbReference>
<evidence type="ECO:0000256" key="6">
    <source>
        <dbReference type="ARBA" id="ARBA00023053"/>
    </source>
</evidence>
<feature type="transmembrane region" description="Helical" evidence="10">
    <location>
        <begin position="30"/>
        <end position="50"/>
    </location>
</feature>
<keyword evidence="7 10" id="KW-0406">Ion transport</keyword>
<protein>
    <submittedName>
        <fullName evidence="12">Na+/H+ antiporter</fullName>
    </submittedName>
</protein>
<evidence type="ECO:0000259" key="11">
    <source>
        <dbReference type="Pfam" id="PF00999"/>
    </source>
</evidence>
<keyword evidence="5 10" id="KW-1133">Transmembrane helix</keyword>
<reference evidence="12 13" key="1">
    <citation type="submission" date="2020-06" db="EMBL/GenBank/DDBJ databases">
        <authorList>
            <person name="Chanama M."/>
        </authorList>
    </citation>
    <scope>NUCLEOTIDE SEQUENCE [LARGE SCALE GENOMIC DNA]</scope>
    <source>
        <strain evidence="12 13">TBRC6557</strain>
    </source>
</reference>
<evidence type="ECO:0000256" key="5">
    <source>
        <dbReference type="ARBA" id="ARBA00022989"/>
    </source>
</evidence>
<dbReference type="GO" id="GO:0015386">
    <property type="term" value="F:potassium:proton antiporter activity"/>
    <property type="evidence" value="ECO:0007669"/>
    <property type="project" value="TreeGrafter"/>
</dbReference>
<feature type="transmembrane region" description="Helical" evidence="10">
    <location>
        <begin position="6"/>
        <end position="23"/>
    </location>
</feature>
<keyword evidence="9 10" id="KW-0739">Sodium transport</keyword>
<comment type="caution">
    <text evidence="12">The sequence shown here is derived from an EMBL/GenBank/DDBJ whole genome shotgun (WGS) entry which is preliminary data.</text>
</comment>
<dbReference type="GO" id="GO:0051453">
    <property type="term" value="P:regulation of intracellular pH"/>
    <property type="evidence" value="ECO:0007669"/>
    <property type="project" value="TreeGrafter"/>
</dbReference>
<dbReference type="GO" id="GO:0005886">
    <property type="term" value="C:plasma membrane"/>
    <property type="evidence" value="ECO:0007669"/>
    <property type="project" value="UniProtKB-SubCell"/>
</dbReference>
<dbReference type="EMBL" id="JABWGO010000004">
    <property type="protein sequence ID" value="NUW42696.1"/>
    <property type="molecule type" value="Genomic_DNA"/>
</dbReference>
<evidence type="ECO:0000256" key="4">
    <source>
        <dbReference type="ARBA" id="ARBA00022692"/>
    </source>
</evidence>
<dbReference type="InterPro" id="IPR004705">
    <property type="entry name" value="Cation/H_exchanger_CPA1_bac"/>
</dbReference>
<gene>
    <name evidence="12" type="ORF">HT134_21510</name>
</gene>
<keyword evidence="3 10" id="KW-1003">Cell membrane</keyword>
<evidence type="ECO:0000256" key="7">
    <source>
        <dbReference type="ARBA" id="ARBA00023065"/>
    </source>
</evidence>
<comment type="subcellular location">
    <subcellularLocation>
        <location evidence="1 10">Cell membrane</location>
        <topology evidence="1 10">Multi-pass membrane protein</topology>
    </subcellularLocation>
</comment>
<dbReference type="InterPro" id="IPR006153">
    <property type="entry name" value="Cation/H_exchanger_TM"/>
</dbReference>
<comment type="function">
    <text evidence="10">Na(+)/H(+) antiporter that extrudes sodium in exchange for external protons.</text>
</comment>
<feature type="transmembrane region" description="Helical" evidence="10">
    <location>
        <begin position="298"/>
        <end position="319"/>
    </location>
</feature>
<keyword evidence="10" id="KW-0050">Antiport</keyword>
<feature type="transmembrane region" description="Helical" evidence="10">
    <location>
        <begin position="366"/>
        <end position="391"/>
    </location>
</feature>
<feature type="transmembrane region" description="Helical" evidence="10">
    <location>
        <begin position="340"/>
        <end position="360"/>
    </location>
</feature>